<gene>
    <name evidence="1" type="ORF">DFP89_112102</name>
</gene>
<keyword evidence="2" id="KW-1185">Reference proteome</keyword>
<reference evidence="1 2" key="1">
    <citation type="submission" date="2018-07" db="EMBL/GenBank/DDBJ databases">
        <title>Genomic Encyclopedia of Type Strains, Phase III (KMG-III): the genomes of soil and plant-associated and newly described type strains.</title>
        <authorList>
            <person name="Whitman W."/>
        </authorList>
    </citation>
    <scope>NUCLEOTIDE SEQUENCE [LARGE SCALE GENOMIC DNA]</scope>
    <source>
        <strain evidence="1 2">CECT 8525</strain>
    </source>
</reference>
<evidence type="ECO:0000313" key="2">
    <source>
        <dbReference type="Proteomes" id="UP000253345"/>
    </source>
</evidence>
<protein>
    <submittedName>
        <fullName evidence="1">Uncharacterized protein</fullName>
    </submittedName>
</protein>
<dbReference type="EMBL" id="QPJL01000012">
    <property type="protein sequence ID" value="RCW82505.1"/>
    <property type="molecule type" value="Genomic_DNA"/>
</dbReference>
<accession>A0A368YQL6</accession>
<comment type="caution">
    <text evidence="1">The sequence shown here is derived from an EMBL/GenBank/DDBJ whole genome shotgun (WGS) entry which is preliminary data.</text>
</comment>
<dbReference type="Proteomes" id="UP000253345">
    <property type="component" value="Unassembled WGS sequence"/>
</dbReference>
<proteinExistence type="predicted"/>
<organism evidence="1 2">
    <name type="scientific">Paracoccus lutimaris</name>
    <dbReference type="NCBI Taxonomy" id="1490030"/>
    <lineage>
        <taxon>Bacteria</taxon>
        <taxon>Pseudomonadati</taxon>
        <taxon>Pseudomonadota</taxon>
        <taxon>Alphaproteobacteria</taxon>
        <taxon>Rhodobacterales</taxon>
        <taxon>Paracoccaceae</taxon>
        <taxon>Paracoccus</taxon>
    </lineage>
</organism>
<dbReference type="AlphaFoldDB" id="A0A368YQL6"/>
<evidence type="ECO:0000313" key="1">
    <source>
        <dbReference type="EMBL" id="RCW82505.1"/>
    </source>
</evidence>
<sequence length="125" mass="13849">MTDFYGSVADWCDQGFSICEGYLIEAQNLYLKGDFAGFVSMAEAQSDDELEEETLSHINTLLSGLAFCRRAGEVQVVGGESGASGLNWKKVAQLYSAMETTKGDMRMPRLDRDFERKLRAAMVLS</sequence>
<name>A0A368YQL6_9RHOB</name>